<dbReference type="InterPro" id="IPR036188">
    <property type="entry name" value="FAD/NAD-bd_sf"/>
</dbReference>
<dbReference type="AlphaFoldDB" id="A0A1D6HAR5"/>
<dbReference type="STRING" id="4577.A0A1D6HAR5"/>
<evidence type="ECO:0000256" key="2">
    <source>
        <dbReference type="ARBA" id="ARBA00023033"/>
    </source>
</evidence>
<feature type="domain" description="FAD-binding" evidence="4">
    <location>
        <begin position="208"/>
        <end position="282"/>
    </location>
</feature>
<dbReference type="GO" id="GO:0071949">
    <property type="term" value="F:FAD binding"/>
    <property type="evidence" value="ECO:0007669"/>
    <property type="project" value="InterPro"/>
</dbReference>
<accession>A0A1D6HAR5</accession>
<dbReference type="EMBL" id="CM000781">
    <property type="protein sequence ID" value="AQK71795.1"/>
    <property type="molecule type" value="Genomic_DNA"/>
</dbReference>
<dbReference type="InParanoid" id="A0A1D6HAR5"/>
<dbReference type="OMA" id="MASAMQI"/>
<dbReference type="PANTHER" id="PTHR45934:SF2">
    <property type="entry name" value="MONOOXYGENASE 1"/>
    <property type="match status" value="1"/>
</dbReference>
<gene>
    <name evidence="5" type="ORF">ZEAMMB73_Zm00001d016842</name>
</gene>
<dbReference type="SUPFAM" id="SSF51905">
    <property type="entry name" value="FAD/NAD(P)-binding domain"/>
    <property type="match status" value="1"/>
</dbReference>
<evidence type="ECO:0000259" key="4">
    <source>
        <dbReference type="Pfam" id="PF01494"/>
    </source>
</evidence>
<organism evidence="5">
    <name type="scientific">Zea mays</name>
    <name type="common">Maize</name>
    <dbReference type="NCBI Taxonomy" id="4577"/>
    <lineage>
        <taxon>Eukaryota</taxon>
        <taxon>Viridiplantae</taxon>
        <taxon>Streptophyta</taxon>
        <taxon>Embryophyta</taxon>
        <taxon>Tracheophyta</taxon>
        <taxon>Spermatophyta</taxon>
        <taxon>Magnoliopsida</taxon>
        <taxon>Liliopsida</taxon>
        <taxon>Poales</taxon>
        <taxon>Poaceae</taxon>
        <taxon>PACMAD clade</taxon>
        <taxon>Panicoideae</taxon>
        <taxon>Andropogonodae</taxon>
        <taxon>Andropogoneae</taxon>
        <taxon>Tripsacinae</taxon>
        <taxon>Zea</taxon>
    </lineage>
</organism>
<reference evidence="5" key="1">
    <citation type="submission" date="2015-12" db="EMBL/GenBank/DDBJ databases">
        <title>Update maize B73 reference genome by single molecule sequencing technologies.</title>
        <authorList>
            <consortium name="Maize Genome Sequencing Project"/>
            <person name="Ware D."/>
        </authorList>
    </citation>
    <scope>NUCLEOTIDE SEQUENCE</scope>
    <source>
        <tissue evidence="5">Seedling</tissue>
    </source>
</reference>
<evidence type="ECO:0000256" key="1">
    <source>
        <dbReference type="ARBA" id="ARBA00023002"/>
    </source>
</evidence>
<proteinExistence type="inferred from homology"/>
<dbReference type="PANTHER" id="PTHR45934">
    <property type="entry name" value="FAD/NAD(P)-BINDING OXIDOREDUCTASE FAMILY PROTEIN"/>
    <property type="match status" value="1"/>
</dbReference>
<comment type="similarity">
    <text evidence="3">Belongs to the 3-hydroxybenzoate 6-hydroxylase family.</text>
</comment>
<feature type="domain" description="FAD-binding" evidence="4">
    <location>
        <begin position="41"/>
        <end position="100"/>
    </location>
</feature>
<sequence>MEEEGHGIVIVGGGICGLATALALHRKEFRCLRRKDLIETMAKNIPAGSIRFGCHVVAIQQDPGTHGPILTTVDGGTIRAKVLIGCDGGSSAVARYLGLSPPKAIPRTVLRGFTAYPHGHPFGAEFLRIRGGGEFVVGRLPVTRNLVHFFVTMPNPPTGIMLATKDVSATTTKDFMLEKLRDCCAPEIVQMVQDSDPESLNVVNSIRYRSPWQVALAAFHRGAVTVAGDAMHAMGPFIGQGGSAALEDAVVLARSMSRANAAGGGHGAAVREYVRERRPRVALLSLESFVAGTLLRARSLVGKLACVAVLALLGTRSLRHADFDCGRL</sequence>
<dbReference type="SMR" id="A0A1D6HAR5"/>
<evidence type="ECO:0000313" key="5">
    <source>
        <dbReference type="EMBL" id="AQK71795.1"/>
    </source>
</evidence>
<dbReference type="Gene3D" id="3.50.50.60">
    <property type="entry name" value="FAD/NAD(P)-binding domain"/>
    <property type="match status" value="1"/>
</dbReference>
<dbReference type="GO" id="GO:0004497">
    <property type="term" value="F:monooxygenase activity"/>
    <property type="evidence" value="ECO:0007669"/>
    <property type="project" value="UniProtKB-KW"/>
</dbReference>
<dbReference type="ExpressionAtlas" id="A0A1D6HAR5">
    <property type="expression patterns" value="baseline and differential"/>
</dbReference>
<evidence type="ECO:0000256" key="3">
    <source>
        <dbReference type="ARBA" id="ARBA00024018"/>
    </source>
</evidence>
<dbReference type="InterPro" id="IPR002938">
    <property type="entry name" value="FAD-bd"/>
</dbReference>
<keyword evidence="1" id="KW-0560">Oxidoreductase</keyword>
<dbReference type="InterPro" id="IPR044560">
    <property type="entry name" value="MOase"/>
</dbReference>
<protein>
    <submittedName>
        <fullName evidence="5">Monooxygenase 1</fullName>
    </submittedName>
</protein>
<keyword evidence="2 5" id="KW-0503">Monooxygenase</keyword>
<name>A0A1D6HAR5_MAIZE</name>
<dbReference type="Pfam" id="PF01494">
    <property type="entry name" value="FAD_binding_3"/>
    <property type="match status" value="2"/>
</dbReference>